<proteinExistence type="inferred from homology"/>
<evidence type="ECO:0000256" key="5">
    <source>
        <dbReference type="SAM" id="MobiDB-lite"/>
    </source>
</evidence>
<dbReference type="InterPro" id="IPR041468">
    <property type="entry name" value="HTH_ParB/Spo0J"/>
</dbReference>
<dbReference type="CDD" id="cd16393">
    <property type="entry name" value="SPO0J_N"/>
    <property type="match status" value="1"/>
</dbReference>
<dbReference type="Pfam" id="PF23552">
    <property type="entry name" value="ParB_C"/>
    <property type="match status" value="1"/>
</dbReference>
<comment type="caution">
    <text evidence="7">The sequence shown here is derived from an EMBL/GenBank/DDBJ whole genome shotgun (WGS) entry which is preliminary data.</text>
</comment>
<comment type="subcellular location">
    <subcellularLocation>
        <location evidence="1">Cytoplasm</location>
        <location evidence="1">Nucleoid</location>
    </subcellularLocation>
</comment>
<dbReference type="AlphaFoldDB" id="A0A9D1MP72"/>
<name>A0A9D1MP72_9FIRM</name>
<dbReference type="Gene3D" id="3.90.1530.30">
    <property type="match status" value="1"/>
</dbReference>
<evidence type="ECO:0000313" key="7">
    <source>
        <dbReference type="EMBL" id="HIU63939.1"/>
    </source>
</evidence>
<comment type="similarity">
    <text evidence="2">Belongs to the ParB family.</text>
</comment>
<dbReference type="PANTHER" id="PTHR33375:SF1">
    <property type="entry name" value="CHROMOSOME-PARTITIONING PROTEIN PARB-RELATED"/>
    <property type="match status" value="1"/>
</dbReference>
<dbReference type="PROSITE" id="PS50943">
    <property type="entry name" value="HTH_CROC1"/>
    <property type="match status" value="1"/>
</dbReference>
<dbReference type="InterPro" id="IPR004437">
    <property type="entry name" value="ParB/RepB/Spo0J"/>
</dbReference>
<dbReference type="Pfam" id="PF17762">
    <property type="entry name" value="HTH_ParB"/>
    <property type="match status" value="1"/>
</dbReference>
<dbReference type="GO" id="GO:0009295">
    <property type="term" value="C:nucleoid"/>
    <property type="evidence" value="ECO:0007669"/>
    <property type="project" value="UniProtKB-SubCell"/>
</dbReference>
<dbReference type="InterPro" id="IPR050336">
    <property type="entry name" value="Chromosome_partition/occlusion"/>
</dbReference>
<reference evidence="7" key="2">
    <citation type="journal article" date="2021" name="PeerJ">
        <title>Extensive microbial diversity within the chicken gut microbiome revealed by metagenomics and culture.</title>
        <authorList>
            <person name="Gilroy R."/>
            <person name="Ravi A."/>
            <person name="Getino M."/>
            <person name="Pursley I."/>
            <person name="Horton D.L."/>
            <person name="Alikhan N.F."/>
            <person name="Baker D."/>
            <person name="Gharbi K."/>
            <person name="Hall N."/>
            <person name="Watson M."/>
            <person name="Adriaenssens E.M."/>
            <person name="Foster-Nyarko E."/>
            <person name="Jarju S."/>
            <person name="Secka A."/>
            <person name="Antonio M."/>
            <person name="Oren A."/>
            <person name="Chaudhuri R.R."/>
            <person name="La Ragione R."/>
            <person name="Hildebrand F."/>
            <person name="Pallen M.J."/>
        </authorList>
    </citation>
    <scope>NUCLEOTIDE SEQUENCE</scope>
    <source>
        <strain evidence="7">CHK160-1198</strain>
    </source>
</reference>
<dbReference type="GO" id="GO:0007059">
    <property type="term" value="P:chromosome segregation"/>
    <property type="evidence" value="ECO:0007669"/>
    <property type="project" value="UniProtKB-KW"/>
</dbReference>
<gene>
    <name evidence="7" type="ORF">IAB06_02690</name>
</gene>
<dbReference type="InterPro" id="IPR057240">
    <property type="entry name" value="ParB_dimer_C"/>
</dbReference>
<evidence type="ECO:0000259" key="6">
    <source>
        <dbReference type="PROSITE" id="PS50943"/>
    </source>
</evidence>
<evidence type="ECO:0000256" key="3">
    <source>
        <dbReference type="ARBA" id="ARBA00022829"/>
    </source>
</evidence>
<dbReference type="FunFam" id="3.90.1530.30:FF:000001">
    <property type="entry name" value="Chromosome partitioning protein ParB"/>
    <property type="match status" value="1"/>
</dbReference>
<dbReference type="InterPro" id="IPR001387">
    <property type="entry name" value="Cro/C1-type_HTH"/>
</dbReference>
<feature type="compositionally biased region" description="Basic and acidic residues" evidence="5">
    <location>
        <begin position="7"/>
        <end position="16"/>
    </location>
</feature>
<evidence type="ECO:0000256" key="2">
    <source>
        <dbReference type="ARBA" id="ARBA00006295"/>
    </source>
</evidence>
<keyword evidence="3" id="KW-0159">Chromosome partition</keyword>
<dbReference type="InterPro" id="IPR003115">
    <property type="entry name" value="ParB_N"/>
</dbReference>
<dbReference type="InterPro" id="IPR036086">
    <property type="entry name" value="ParB/Sulfiredoxin_sf"/>
</dbReference>
<accession>A0A9D1MP72</accession>
<feature type="region of interest" description="Disordered" evidence="5">
    <location>
        <begin position="1"/>
        <end position="28"/>
    </location>
</feature>
<evidence type="ECO:0000256" key="4">
    <source>
        <dbReference type="ARBA" id="ARBA00023125"/>
    </source>
</evidence>
<sequence length="308" mass="35228">MENEPLAMKDTEKTEEISVNSLKPNPYQPRKVFDSEKMKELVASIKEHGVIQPLIVRKNDNNYEIVAGERRWRAAKQAGLKNVPVVLRDYDEASMMEIAMIENIQRHNLNPLEEATGIKNMMEKLKLTQAETAKKLGRSRTAVTNLLRIMNLPEKVREYLAKEELTLGQVRPLLGIENEADQLLLAETIFVQGWSVRKVEEAVNALKSGAKLSEIINDGQEKQQPVIKEPSKKARVNEPQEVIFYKAYQEKMMGVLGTKVKIHKKTDTSGRIEIEYYSLDDLERIYEVIEKNKLVEQAKNSAKNKLTV</sequence>
<dbReference type="GO" id="GO:0005694">
    <property type="term" value="C:chromosome"/>
    <property type="evidence" value="ECO:0007669"/>
    <property type="project" value="TreeGrafter"/>
</dbReference>
<dbReference type="PANTHER" id="PTHR33375">
    <property type="entry name" value="CHROMOSOME-PARTITIONING PROTEIN PARB-RELATED"/>
    <property type="match status" value="1"/>
</dbReference>
<dbReference type="GO" id="GO:0003677">
    <property type="term" value="F:DNA binding"/>
    <property type="evidence" value="ECO:0007669"/>
    <property type="project" value="UniProtKB-KW"/>
</dbReference>
<reference evidence="7" key="1">
    <citation type="submission" date="2020-10" db="EMBL/GenBank/DDBJ databases">
        <authorList>
            <person name="Gilroy R."/>
        </authorList>
    </citation>
    <scope>NUCLEOTIDE SEQUENCE</scope>
    <source>
        <strain evidence="7">CHK160-1198</strain>
    </source>
</reference>
<dbReference type="SMART" id="SM00470">
    <property type="entry name" value="ParB"/>
    <property type="match status" value="1"/>
</dbReference>
<dbReference type="SUPFAM" id="SSF110849">
    <property type="entry name" value="ParB/Sulfiredoxin"/>
    <property type="match status" value="1"/>
</dbReference>
<protein>
    <submittedName>
        <fullName evidence="7">ParB/RepB/Spo0J family partition protein</fullName>
    </submittedName>
</protein>
<evidence type="ECO:0000256" key="1">
    <source>
        <dbReference type="ARBA" id="ARBA00004453"/>
    </source>
</evidence>
<dbReference type="Pfam" id="PF02195">
    <property type="entry name" value="ParB_N"/>
    <property type="match status" value="1"/>
</dbReference>
<evidence type="ECO:0000313" key="8">
    <source>
        <dbReference type="Proteomes" id="UP000824099"/>
    </source>
</evidence>
<feature type="domain" description="HTH cro/C1-type" evidence="6">
    <location>
        <begin position="118"/>
        <end position="148"/>
    </location>
</feature>
<dbReference type="EMBL" id="DVNI01000040">
    <property type="protein sequence ID" value="HIU63939.1"/>
    <property type="molecule type" value="Genomic_DNA"/>
</dbReference>
<dbReference type="NCBIfam" id="TIGR00180">
    <property type="entry name" value="parB_part"/>
    <property type="match status" value="1"/>
</dbReference>
<dbReference type="Gene3D" id="1.10.10.2830">
    <property type="match status" value="1"/>
</dbReference>
<dbReference type="Proteomes" id="UP000824099">
    <property type="component" value="Unassembled WGS sequence"/>
</dbReference>
<organism evidence="7 8">
    <name type="scientific">Candidatus Avacidaminococcus intestinavium</name>
    <dbReference type="NCBI Taxonomy" id="2840684"/>
    <lineage>
        <taxon>Bacteria</taxon>
        <taxon>Bacillati</taxon>
        <taxon>Bacillota</taxon>
        <taxon>Negativicutes</taxon>
        <taxon>Acidaminococcales</taxon>
        <taxon>Acidaminococcaceae</taxon>
        <taxon>Acidaminococcaceae incertae sedis</taxon>
        <taxon>Candidatus Avacidaminococcus</taxon>
    </lineage>
</organism>
<dbReference type="FunFam" id="1.10.10.2830:FF:000001">
    <property type="entry name" value="Chromosome partitioning protein ParB"/>
    <property type="match status" value="1"/>
</dbReference>
<dbReference type="GO" id="GO:0045881">
    <property type="term" value="P:positive regulation of sporulation resulting in formation of a cellular spore"/>
    <property type="evidence" value="ECO:0007669"/>
    <property type="project" value="TreeGrafter"/>
</dbReference>
<keyword evidence="4" id="KW-0238">DNA-binding</keyword>